<dbReference type="KEGG" id="mhev:MHEL_10670"/>
<sequence>MGAMLSGVNAAGSILDRDLVPFIRSGGQLADSSALPTWGNNFDPFTTTRALHD</sequence>
<evidence type="ECO:0000313" key="2">
    <source>
        <dbReference type="Proteomes" id="UP000467148"/>
    </source>
</evidence>
<keyword evidence="2" id="KW-1185">Reference proteome</keyword>
<gene>
    <name evidence="1" type="ORF">MHEL_10670</name>
</gene>
<name>A0A7I7T0I9_9MYCO</name>
<dbReference type="AlphaFoldDB" id="A0A7I7T0I9"/>
<dbReference type="Proteomes" id="UP000467148">
    <property type="component" value="Chromosome"/>
</dbReference>
<accession>A0A7I7T0I9</accession>
<dbReference type="EMBL" id="AP022596">
    <property type="protein sequence ID" value="BBY62824.1"/>
    <property type="molecule type" value="Genomic_DNA"/>
</dbReference>
<proteinExistence type="predicted"/>
<reference evidence="1 2" key="1">
    <citation type="journal article" date="2019" name="Emerg. Microbes Infect.">
        <title>Comprehensive subspecies identification of 175 nontuberculous mycobacteria species based on 7547 genomic profiles.</title>
        <authorList>
            <person name="Matsumoto Y."/>
            <person name="Kinjo T."/>
            <person name="Motooka D."/>
            <person name="Nabeya D."/>
            <person name="Jung N."/>
            <person name="Uechi K."/>
            <person name="Horii T."/>
            <person name="Iida T."/>
            <person name="Fujita J."/>
            <person name="Nakamura S."/>
        </authorList>
    </citation>
    <scope>NUCLEOTIDE SEQUENCE [LARGE SCALE GENOMIC DNA]</scope>
    <source>
        <strain evidence="1 2">JCM 30396</strain>
    </source>
</reference>
<protein>
    <submittedName>
        <fullName evidence="1">Uncharacterized protein</fullName>
    </submittedName>
</protein>
<organism evidence="1 2">
    <name type="scientific">Mycolicibacterium helvum</name>
    <dbReference type="NCBI Taxonomy" id="1534349"/>
    <lineage>
        <taxon>Bacteria</taxon>
        <taxon>Bacillati</taxon>
        <taxon>Actinomycetota</taxon>
        <taxon>Actinomycetes</taxon>
        <taxon>Mycobacteriales</taxon>
        <taxon>Mycobacteriaceae</taxon>
        <taxon>Mycolicibacterium</taxon>
    </lineage>
</organism>
<evidence type="ECO:0000313" key="1">
    <source>
        <dbReference type="EMBL" id="BBY62824.1"/>
    </source>
</evidence>